<gene>
    <name evidence="15" type="primary">cas4</name>
    <name evidence="15" type="ORF">DKG74_09595</name>
</gene>
<feature type="domain" description="DUF83" evidence="14">
    <location>
        <begin position="10"/>
        <end position="185"/>
    </location>
</feature>
<keyword evidence="12 13" id="KW-0464">Manganese</keyword>
<evidence type="ECO:0000313" key="15">
    <source>
        <dbReference type="EMBL" id="PWR24352.1"/>
    </source>
</evidence>
<dbReference type="PANTHER" id="PTHR36531:SF6">
    <property type="entry name" value="DNA REPLICATION ATP-DEPENDENT HELICASE_NUCLEASE DNA2"/>
    <property type="match status" value="1"/>
</dbReference>
<dbReference type="Pfam" id="PF01930">
    <property type="entry name" value="Cas_Cas4"/>
    <property type="match status" value="1"/>
</dbReference>
<dbReference type="InterPro" id="IPR022765">
    <property type="entry name" value="Dna2/Cas4_DUF83"/>
</dbReference>
<evidence type="ECO:0000256" key="4">
    <source>
        <dbReference type="ARBA" id="ARBA00020049"/>
    </source>
</evidence>
<keyword evidence="6 13" id="KW-0479">Metal-binding</keyword>
<comment type="function">
    <text evidence="13">CRISPR (clustered regularly interspaced short palindromic repeat) is an adaptive immune system that provides protection against mobile genetic elements (viruses, transposable elements and conjugative plasmids). CRISPR clusters contain sequences complementary to antecedent mobile elements and target invading nucleic acids. CRISPR clusters are transcribed and processed into CRISPR RNA (crRNA).</text>
</comment>
<evidence type="ECO:0000256" key="11">
    <source>
        <dbReference type="ARBA" id="ARBA00023118"/>
    </source>
</evidence>
<organism evidence="15 16">
    <name type="scientific">Zavarzinia aquatilis</name>
    <dbReference type="NCBI Taxonomy" id="2211142"/>
    <lineage>
        <taxon>Bacteria</taxon>
        <taxon>Pseudomonadati</taxon>
        <taxon>Pseudomonadota</taxon>
        <taxon>Alphaproteobacteria</taxon>
        <taxon>Rhodospirillales</taxon>
        <taxon>Zavarziniaceae</taxon>
        <taxon>Zavarzinia</taxon>
    </lineage>
</organism>
<dbReference type="InterPro" id="IPR013343">
    <property type="entry name" value="CRISPR-assoc_prot_Cas4"/>
</dbReference>
<protein>
    <recommendedName>
        <fullName evidence="4 13">CRISPR-associated exonuclease Cas4</fullName>
        <ecNumber evidence="3 13">3.1.12.1</ecNumber>
    </recommendedName>
</protein>
<evidence type="ECO:0000256" key="3">
    <source>
        <dbReference type="ARBA" id="ARBA00012768"/>
    </source>
</evidence>
<dbReference type="GO" id="GO:0004527">
    <property type="term" value="F:exonuclease activity"/>
    <property type="evidence" value="ECO:0007669"/>
    <property type="project" value="UniProtKB-KW"/>
</dbReference>
<evidence type="ECO:0000256" key="7">
    <source>
        <dbReference type="ARBA" id="ARBA00022801"/>
    </source>
</evidence>
<keyword evidence="5 13" id="KW-0540">Nuclease</keyword>
<evidence type="ECO:0000256" key="2">
    <source>
        <dbReference type="ARBA" id="ARBA00009189"/>
    </source>
</evidence>
<dbReference type="Proteomes" id="UP000245461">
    <property type="component" value="Unassembled WGS sequence"/>
</dbReference>
<sequence>MEDEDFIPLSALQHFVFCPRQCALIHLEQAWADNRLTAEGNLLHERVTGGETSLRAGIRAFRSLPLRCGRLGLVGYADVVEFEAGSDTPFPVEYKRGRAKPHDADRVQLCAQALCIEEMTGLPVPEGALFYGEPRRREATAFTPALRARTEQAAAELRALLASGRTPAAEPGPKCRNCSLAEICRPTLSAAPSAARWVERLREEA</sequence>
<dbReference type="AlphaFoldDB" id="A0A317ECJ7"/>
<keyword evidence="10 13" id="KW-0411">Iron-sulfur</keyword>
<keyword evidence="9 13" id="KW-0408">Iron</keyword>
<dbReference type="RefSeq" id="WP_109905100.1">
    <property type="nucleotide sequence ID" value="NZ_QGLE01000004.1"/>
</dbReference>
<keyword evidence="8 13" id="KW-0269">Exonuclease</keyword>
<comment type="cofactor">
    <cofactor evidence="13">
        <name>Mg(2+)</name>
        <dbReference type="ChEBI" id="CHEBI:18420"/>
    </cofactor>
    <cofactor evidence="13">
        <name>Mn(2+)</name>
        <dbReference type="ChEBI" id="CHEBI:29035"/>
    </cofactor>
    <text evidence="13">Mg(2+) or Mn(2+) required for ssDNA cleavage activity.</text>
</comment>
<proteinExistence type="inferred from homology"/>
<evidence type="ECO:0000313" key="16">
    <source>
        <dbReference type="Proteomes" id="UP000245461"/>
    </source>
</evidence>
<evidence type="ECO:0000256" key="8">
    <source>
        <dbReference type="ARBA" id="ARBA00022839"/>
    </source>
</evidence>
<dbReference type="InterPro" id="IPR011604">
    <property type="entry name" value="PDDEXK-like_dom_sf"/>
</dbReference>
<dbReference type="GO" id="GO:0051607">
    <property type="term" value="P:defense response to virus"/>
    <property type="evidence" value="ECO:0007669"/>
    <property type="project" value="UniProtKB-KW"/>
</dbReference>
<keyword evidence="11 13" id="KW-0051">Antiviral defense</keyword>
<dbReference type="EC" id="3.1.12.1" evidence="3 13"/>
<dbReference type="EMBL" id="QGLE01000004">
    <property type="protein sequence ID" value="PWR24352.1"/>
    <property type="molecule type" value="Genomic_DNA"/>
</dbReference>
<evidence type="ECO:0000256" key="5">
    <source>
        <dbReference type="ARBA" id="ARBA00022722"/>
    </source>
</evidence>
<dbReference type="Gene3D" id="3.90.320.10">
    <property type="match status" value="1"/>
</dbReference>
<keyword evidence="7 13" id="KW-0378">Hydrolase</keyword>
<dbReference type="OrthoDB" id="9781776at2"/>
<evidence type="ECO:0000259" key="14">
    <source>
        <dbReference type="Pfam" id="PF01930"/>
    </source>
</evidence>
<name>A0A317ECJ7_9PROT</name>
<accession>A0A317ECJ7</accession>
<evidence type="ECO:0000256" key="9">
    <source>
        <dbReference type="ARBA" id="ARBA00023004"/>
    </source>
</evidence>
<comment type="caution">
    <text evidence="15">The sequence shown here is derived from an EMBL/GenBank/DDBJ whole genome shotgun (WGS) entry which is preliminary data.</text>
</comment>
<dbReference type="GO" id="GO:0046872">
    <property type="term" value="F:metal ion binding"/>
    <property type="evidence" value="ECO:0007669"/>
    <property type="project" value="UniProtKB-KW"/>
</dbReference>
<dbReference type="GO" id="GO:0051536">
    <property type="term" value="F:iron-sulfur cluster binding"/>
    <property type="evidence" value="ECO:0007669"/>
    <property type="project" value="UniProtKB-KW"/>
</dbReference>
<dbReference type="NCBIfam" id="TIGR00372">
    <property type="entry name" value="cas4"/>
    <property type="match status" value="1"/>
</dbReference>
<reference evidence="15 16" key="1">
    <citation type="submission" date="2018-05" db="EMBL/GenBank/DDBJ databases">
        <title>Zavarzinia sp. HR-AS.</title>
        <authorList>
            <person name="Lee Y."/>
            <person name="Jeon C.O."/>
        </authorList>
    </citation>
    <scope>NUCLEOTIDE SEQUENCE [LARGE SCALE GENOMIC DNA]</scope>
    <source>
        <strain evidence="15 16">HR-AS</strain>
    </source>
</reference>
<keyword evidence="16" id="KW-1185">Reference proteome</keyword>
<evidence type="ECO:0000256" key="1">
    <source>
        <dbReference type="ARBA" id="ARBA00001966"/>
    </source>
</evidence>
<comment type="cofactor">
    <cofactor evidence="1">
        <name>[4Fe-4S] cluster</name>
        <dbReference type="ChEBI" id="CHEBI:49883"/>
    </cofactor>
</comment>
<comment type="cofactor">
    <cofactor evidence="13">
        <name>iron-sulfur cluster</name>
        <dbReference type="ChEBI" id="CHEBI:30408"/>
    </cofactor>
</comment>
<dbReference type="InterPro" id="IPR051827">
    <property type="entry name" value="Cas4_exonuclease"/>
</dbReference>
<evidence type="ECO:0000256" key="6">
    <source>
        <dbReference type="ARBA" id="ARBA00022723"/>
    </source>
</evidence>
<evidence type="ECO:0000256" key="13">
    <source>
        <dbReference type="RuleBase" id="RU365022"/>
    </source>
</evidence>
<evidence type="ECO:0000256" key="10">
    <source>
        <dbReference type="ARBA" id="ARBA00023014"/>
    </source>
</evidence>
<dbReference type="PANTHER" id="PTHR36531">
    <property type="entry name" value="CRISPR-ASSOCIATED EXONUCLEASE CAS4"/>
    <property type="match status" value="1"/>
</dbReference>
<comment type="similarity">
    <text evidence="2 13">Belongs to the CRISPR-associated exonuclease Cas4 family.</text>
</comment>
<evidence type="ECO:0000256" key="12">
    <source>
        <dbReference type="ARBA" id="ARBA00023211"/>
    </source>
</evidence>
<dbReference type="CDD" id="cd09637">
    <property type="entry name" value="Cas4_I-A_I-B_I-C_I-D_II-B"/>
    <property type="match status" value="1"/>
</dbReference>